<feature type="active site" evidence="10">
    <location>
        <position position="11"/>
    </location>
</feature>
<dbReference type="GO" id="GO:0016301">
    <property type="term" value="F:kinase activity"/>
    <property type="evidence" value="ECO:0007669"/>
    <property type="project" value="UniProtKB-KW"/>
</dbReference>
<comment type="similarity">
    <text evidence="1 10">Belongs to the GHMP kinase family. IspE subfamily.</text>
</comment>
<comment type="catalytic activity">
    <reaction evidence="10">
        <text>4-CDP-2-C-methyl-D-erythritol + ATP = 4-CDP-2-C-methyl-D-erythritol 2-phosphate + ADP + H(+)</text>
        <dbReference type="Rhea" id="RHEA:18437"/>
        <dbReference type="ChEBI" id="CHEBI:15378"/>
        <dbReference type="ChEBI" id="CHEBI:30616"/>
        <dbReference type="ChEBI" id="CHEBI:57823"/>
        <dbReference type="ChEBI" id="CHEBI:57919"/>
        <dbReference type="ChEBI" id="CHEBI:456216"/>
        <dbReference type="EC" id="2.7.1.148"/>
    </reaction>
</comment>
<feature type="domain" description="GHMP kinase C-terminal" evidence="12">
    <location>
        <begin position="213"/>
        <end position="277"/>
    </location>
</feature>
<evidence type="ECO:0000256" key="1">
    <source>
        <dbReference type="ARBA" id="ARBA00009684"/>
    </source>
</evidence>
<feature type="active site" evidence="10">
    <location>
        <position position="140"/>
    </location>
</feature>
<evidence type="ECO:0000313" key="14">
    <source>
        <dbReference type="Proteomes" id="UP001161405"/>
    </source>
</evidence>
<dbReference type="PIRSF" id="PIRSF010376">
    <property type="entry name" value="IspE"/>
    <property type="match status" value="1"/>
</dbReference>
<name>A0ABQ5USV0_9HYPH</name>
<reference evidence="13" key="1">
    <citation type="journal article" date="2014" name="Int. J. Syst. Evol. Microbiol.">
        <title>Complete genome of a new Firmicutes species belonging to the dominant human colonic microbiota ('Ruminococcus bicirculans') reveals two chromosomes and a selective capacity to utilize plant glucans.</title>
        <authorList>
            <consortium name="NISC Comparative Sequencing Program"/>
            <person name="Wegmann U."/>
            <person name="Louis P."/>
            <person name="Goesmann A."/>
            <person name="Henrissat B."/>
            <person name="Duncan S.H."/>
            <person name="Flint H.J."/>
        </authorList>
    </citation>
    <scope>NUCLEOTIDE SEQUENCE</scope>
    <source>
        <strain evidence="13">NBRC 107169</strain>
    </source>
</reference>
<keyword evidence="8 10" id="KW-0414">Isoprene biosynthesis</keyword>
<dbReference type="EC" id="2.7.1.148" evidence="2 10"/>
<protein>
    <recommendedName>
        <fullName evidence="3 10">4-diphosphocytidyl-2-C-methyl-D-erythritol kinase</fullName>
        <shortName evidence="10">CMK</shortName>
        <ecNumber evidence="2 10">2.7.1.148</ecNumber>
    </recommendedName>
    <alternativeName>
        <fullName evidence="9 10">4-(cytidine-5'-diphospho)-2-C-methyl-D-erythritol kinase</fullName>
    </alternativeName>
</protein>
<dbReference type="Gene3D" id="3.30.230.10">
    <property type="match status" value="1"/>
</dbReference>
<dbReference type="InterPro" id="IPR004424">
    <property type="entry name" value="IspE"/>
</dbReference>
<dbReference type="Pfam" id="PF08544">
    <property type="entry name" value="GHMP_kinases_C"/>
    <property type="match status" value="1"/>
</dbReference>
<proteinExistence type="inferred from homology"/>
<keyword evidence="7 10" id="KW-0067">ATP-binding</keyword>
<keyword evidence="4 10" id="KW-0808">Transferase</keyword>
<dbReference type="RefSeq" id="WP_284364243.1">
    <property type="nucleotide sequence ID" value="NZ_BSNI01000002.1"/>
</dbReference>
<evidence type="ECO:0000256" key="5">
    <source>
        <dbReference type="ARBA" id="ARBA00022741"/>
    </source>
</evidence>
<keyword evidence="5 10" id="KW-0547">Nucleotide-binding</keyword>
<reference evidence="13" key="2">
    <citation type="submission" date="2023-01" db="EMBL/GenBank/DDBJ databases">
        <title>Draft genome sequence of Maritalea porphyrae strain NBRC 107169.</title>
        <authorList>
            <person name="Sun Q."/>
            <person name="Mori K."/>
        </authorList>
    </citation>
    <scope>NUCLEOTIDE SEQUENCE</scope>
    <source>
        <strain evidence="13">NBRC 107169</strain>
    </source>
</reference>
<dbReference type="InterPro" id="IPR036554">
    <property type="entry name" value="GHMP_kinase_C_sf"/>
</dbReference>
<dbReference type="EMBL" id="BSNI01000002">
    <property type="protein sequence ID" value="GLQ17815.1"/>
    <property type="molecule type" value="Genomic_DNA"/>
</dbReference>
<dbReference type="InterPro" id="IPR020568">
    <property type="entry name" value="Ribosomal_Su5_D2-typ_SF"/>
</dbReference>
<dbReference type="SUPFAM" id="SSF54211">
    <property type="entry name" value="Ribosomal protein S5 domain 2-like"/>
    <property type="match status" value="1"/>
</dbReference>
<dbReference type="NCBIfam" id="TIGR00154">
    <property type="entry name" value="ispE"/>
    <property type="match status" value="1"/>
</dbReference>
<accession>A0ABQ5USV0</accession>
<dbReference type="Proteomes" id="UP001161405">
    <property type="component" value="Unassembled WGS sequence"/>
</dbReference>
<evidence type="ECO:0000256" key="4">
    <source>
        <dbReference type="ARBA" id="ARBA00022679"/>
    </source>
</evidence>
<comment type="caution">
    <text evidence="13">The sequence shown here is derived from an EMBL/GenBank/DDBJ whole genome shotgun (WGS) entry which is preliminary data.</text>
</comment>
<keyword evidence="14" id="KW-1185">Reference proteome</keyword>
<evidence type="ECO:0000256" key="7">
    <source>
        <dbReference type="ARBA" id="ARBA00022840"/>
    </source>
</evidence>
<sequence>MSVWSEPAPAKINLSLHVVGQTDKGYHQLQGLTVFTKLCDELSAQEAKKDSLDITGPFAKALAGERSNIILKAFQLFRQHWPNSLPDGLHVSLDKMLPVAAGIGGGSADAAAALRMAARISGRNVVIGELSEIALELGADVPMCLFSRTCLIGGVGEKIQIVDPFPKLHLVLANPGVAVPTAEIFRKLKSKSNPALPPLPTEVEHSAALALWLQDTRNDLELPAFEMVPQLSELTREINKLPGCILSRMSGSGATVFGVFGAETPAMSAAQQLHQLFPNYWVAQTPVM</sequence>
<dbReference type="HAMAP" id="MF_00061">
    <property type="entry name" value="IspE"/>
    <property type="match status" value="1"/>
</dbReference>
<dbReference type="SUPFAM" id="SSF55060">
    <property type="entry name" value="GHMP Kinase, C-terminal domain"/>
    <property type="match status" value="1"/>
</dbReference>
<dbReference type="InterPro" id="IPR006204">
    <property type="entry name" value="GHMP_kinase_N_dom"/>
</dbReference>
<evidence type="ECO:0000259" key="11">
    <source>
        <dbReference type="Pfam" id="PF00288"/>
    </source>
</evidence>
<organism evidence="13 14">
    <name type="scientific">Maritalea porphyrae</name>
    <dbReference type="NCBI Taxonomy" id="880732"/>
    <lineage>
        <taxon>Bacteria</taxon>
        <taxon>Pseudomonadati</taxon>
        <taxon>Pseudomonadota</taxon>
        <taxon>Alphaproteobacteria</taxon>
        <taxon>Hyphomicrobiales</taxon>
        <taxon>Devosiaceae</taxon>
        <taxon>Maritalea</taxon>
    </lineage>
</organism>
<evidence type="ECO:0000259" key="12">
    <source>
        <dbReference type="Pfam" id="PF08544"/>
    </source>
</evidence>
<dbReference type="NCBIfam" id="NF011202">
    <property type="entry name" value="PRK14608.1"/>
    <property type="match status" value="1"/>
</dbReference>
<feature type="binding site" evidence="10">
    <location>
        <begin position="98"/>
        <end position="108"/>
    </location>
    <ligand>
        <name>ATP</name>
        <dbReference type="ChEBI" id="CHEBI:30616"/>
    </ligand>
</feature>
<dbReference type="Gene3D" id="3.30.70.890">
    <property type="entry name" value="GHMP kinase, C-terminal domain"/>
    <property type="match status" value="1"/>
</dbReference>
<dbReference type="InterPro" id="IPR014721">
    <property type="entry name" value="Ribsml_uS5_D2-typ_fold_subgr"/>
</dbReference>
<evidence type="ECO:0000313" key="13">
    <source>
        <dbReference type="EMBL" id="GLQ17815.1"/>
    </source>
</evidence>
<keyword evidence="6 10" id="KW-0418">Kinase</keyword>
<dbReference type="Pfam" id="PF00288">
    <property type="entry name" value="GHMP_kinases_N"/>
    <property type="match status" value="1"/>
</dbReference>
<evidence type="ECO:0000256" key="9">
    <source>
        <dbReference type="ARBA" id="ARBA00032554"/>
    </source>
</evidence>
<dbReference type="PANTHER" id="PTHR43527">
    <property type="entry name" value="4-DIPHOSPHOCYTIDYL-2-C-METHYL-D-ERYTHRITOL KINASE, CHLOROPLASTIC"/>
    <property type="match status" value="1"/>
</dbReference>
<comment type="pathway">
    <text evidence="10">Isoprenoid biosynthesis; isopentenyl diphosphate biosynthesis via DXP pathway; isopentenyl diphosphate from 1-deoxy-D-xylulose 5-phosphate: step 3/6.</text>
</comment>
<comment type="function">
    <text evidence="10">Catalyzes the phosphorylation of the position 2 hydroxy group of 4-diphosphocytidyl-2C-methyl-D-erythritol.</text>
</comment>
<feature type="domain" description="GHMP kinase N-terminal" evidence="11">
    <location>
        <begin position="68"/>
        <end position="147"/>
    </location>
</feature>
<gene>
    <name evidence="10 13" type="primary">ispE</name>
    <name evidence="13" type="ORF">GCM10007879_20640</name>
</gene>
<evidence type="ECO:0000256" key="3">
    <source>
        <dbReference type="ARBA" id="ARBA00017473"/>
    </source>
</evidence>
<evidence type="ECO:0000256" key="8">
    <source>
        <dbReference type="ARBA" id="ARBA00023229"/>
    </source>
</evidence>
<dbReference type="PANTHER" id="PTHR43527:SF2">
    <property type="entry name" value="4-DIPHOSPHOCYTIDYL-2-C-METHYL-D-ERYTHRITOL KINASE, CHLOROPLASTIC"/>
    <property type="match status" value="1"/>
</dbReference>
<evidence type="ECO:0000256" key="6">
    <source>
        <dbReference type="ARBA" id="ARBA00022777"/>
    </source>
</evidence>
<evidence type="ECO:0000256" key="2">
    <source>
        <dbReference type="ARBA" id="ARBA00012052"/>
    </source>
</evidence>
<evidence type="ECO:0000256" key="10">
    <source>
        <dbReference type="HAMAP-Rule" id="MF_00061"/>
    </source>
</evidence>
<dbReference type="InterPro" id="IPR013750">
    <property type="entry name" value="GHMP_kinase_C_dom"/>
</dbReference>